<evidence type="ECO:0000259" key="1">
    <source>
        <dbReference type="Pfam" id="PF11682"/>
    </source>
</evidence>
<dbReference type="Pfam" id="PF11682">
    <property type="entry name" value="Zn_ribbon_11"/>
    <property type="match status" value="1"/>
</dbReference>
<dbReference type="KEGG" id="ddc:Dd586_2886"/>
<protein>
    <recommendedName>
        <fullName evidence="5">Zinc-ribbon domain-containing protein</fullName>
    </recommendedName>
</protein>
<feature type="domain" description="DUF7828" evidence="2">
    <location>
        <begin position="4"/>
        <end position="88"/>
    </location>
</feature>
<organism evidence="3 4">
    <name type="scientific">Dickeya zeae (strain Ech586)</name>
    <name type="common">Dickeya dadantii (strain Ech586)</name>
    <dbReference type="NCBI Taxonomy" id="590409"/>
    <lineage>
        <taxon>Bacteria</taxon>
        <taxon>Pseudomonadati</taxon>
        <taxon>Pseudomonadota</taxon>
        <taxon>Gammaproteobacteria</taxon>
        <taxon>Enterobacterales</taxon>
        <taxon>Pectobacteriaceae</taxon>
        <taxon>Dickeya</taxon>
        <taxon>Dickeya parazeae</taxon>
    </lineage>
</organism>
<dbReference type="eggNOG" id="ENOG5033CH0">
    <property type="taxonomic scope" value="Bacteria"/>
</dbReference>
<dbReference type="EMBL" id="CP001836">
    <property type="protein sequence ID" value="ACZ77721.1"/>
    <property type="molecule type" value="Genomic_DNA"/>
</dbReference>
<evidence type="ECO:0000313" key="4">
    <source>
        <dbReference type="Proteomes" id="UP000001446"/>
    </source>
</evidence>
<dbReference type="RefSeq" id="WP_012885530.1">
    <property type="nucleotide sequence ID" value="NC_013592.1"/>
</dbReference>
<sequence length="127" mass="14608">MSVSKCYMARDEKGTTVAARDVHSTMNQHWSCHHCKCPLIFHLPTLTSPPWFEHDITRGDPVSFLHCPYLAPESGRTDRVGRFKRLLNQLPAVHTATRWHCTMCGRHYEGTKFCSLCKTGIYSKETR</sequence>
<reference evidence="3" key="1">
    <citation type="submission" date="2009-12" db="EMBL/GenBank/DDBJ databases">
        <title>Complete sequence of Dickeya dadantii Ech586.</title>
        <authorList>
            <consortium name="US DOE Joint Genome Institute"/>
            <person name="Lucas S."/>
            <person name="Copeland A."/>
            <person name="Lapidus A."/>
            <person name="Glavina del Rio T."/>
            <person name="Tice H."/>
            <person name="Bruce D."/>
            <person name="Goodwin L."/>
            <person name="Pitluck S."/>
            <person name="Munk A.C."/>
            <person name="Brettin T."/>
            <person name="Detter J.C."/>
            <person name="Han C."/>
            <person name="Tapia R."/>
            <person name="Larimer F."/>
            <person name="Land M."/>
            <person name="Hauser L."/>
            <person name="Kyrpides N."/>
            <person name="Mikhailova N."/>
            <person name="Balakrishnan V."/>
            <person name="Glasner J."/>
            <person name="Perna N.T."/>
        </authorList>
    </citation>
    <scope>NUCLEOTIDE SEQUENCE [LARGE SCALE GENOMIC DNA]</scope>
    <source>
        <strain evidence="3">Ech586</strain>
    </source>
</reference>
<dbReference type="InterPro" id="IPR021696">
    <property type="entry name" value="DUF3279"/>
</dbReference>
<dbReference type="InterPro" id="IPR057150">
    <property type="entry name" value="DUF7828"/>
</dbReference>
<evidence type="ECO:0000313" key="3">
    <source>
        <dbReference type="EMBL" id="ACZ77721.1"/>
    </source>
</evidence>
<proteinExistence type="predicted"/>
<gene>
    <name evidence="3" type="ordered locus">Dd586_2886</name>
</gene>
<feature type="domain" description="DUF3279" evidence="1">
    <location>
        <begin position="98"/>
        <end position="125"/>
    </location>
</feature>
<dbReference type="OrthoDB" id="6423493at2"/>
<dbReference type="STRING" id="590409.Dd586_2886"/>
<name>D2BSV8_DICZ5</name>
<dbReference type="HOGENOM" id="CLU_130328_3_0_6"/>
<dbReference type="Pfam" id="PF25165">
    <property type="entry name" value="DUF7828"/>
    <property type="match status" value="1"/>
</dbReference>
<accession>D2BSV8</accession>
<evidence type="ECO:0008006" key="5">
    <source>
        <dbReference type="Google" id="ProtNLM"/>
    </source>
</evidence>
<dbReference type="AlphaFoldDB" id="D2BSV8"/>
<dbReference type="Proteomes" id="UP000001446">
    <property type="component" value="Chromosome"/>
</dbReference>
<keyword evidence="4" id="KW-1185">Reference proteome</keyword>
<evidence type="ECO:0000259" key="2">
    <source>
        <dbReference type="Pfam" id="PF25165"/>
    </source>
</evidence>